<dbReference type="Proteomes" id="UP000266841">
    <property type="component" value="Unassembled WGS sequence"/>
</dbReference>
<evidence type="ECO:0000313" key="2">
    <source>
        <dbReference type="Proteomes" id="UP000266841"/>
    </source>
</evidence>
<evidence type="ECO:0008006" key="3">
    <source>
        <dbReference type="Google" id="ProtNLM"/>
    </source>
</evidence>
<gene>
    <name evidence="1" type="ORF">THAOC_09933</name>
</gene>
<comment type="caution">
    <text evidence="1">The sequence shown here is derived from an EMBL/GenBank/DDBJ whole genome shotgun (WGS) entry which is preliminary data.</text>
</comment>
<evidence type="ECO:0000313" key="1">
    <source>
        <dbReference type="EMBL" id="EJK68855.1"/>
    </source>
</evidence>
<dbReference type="AlphaFoldDB" id="K0STX5"/>
<protein>
    <recommendedName>
        <fullName evidence="3">DUF2383 domain-containing protein</fullName>
    </recommendedName>
</protein>
<proteinExistence type="predicted"/>
<sequence>MKHDFSDFSSSSIFTALYAQGVKSHMYGIVKAMGVLKDESEDIVEYTDAYEEFQAYLYAAEGAAYQSLFAEHSSAKSTPESLVKLAKGDILQMRENMKKMAGQLGI</sequence>
<keyword evidence="2" id="KW-1185">Reference proteome</keyword>
<reference evidence="1 2" key="1">
    <citation type="journal article" date="2012" name="Genome Biol.">
        <title>Genome and low-iron response of an oceanic diatom adapted to chronic iron limitation.</title>
        <authorList>
            <person name="Lommer M."/>
            <person name="Specht M."/>
            <person name="Roy A.S."/>
            <person name="Kraemer L."/>
            <person name="Andreson R."/>
            <person name="Gutowska M.A."/>
            <person name="Wolf J."/>
            <person name="Bergner S.V."/>
            <person name="Schilhabel M.B."/>
            <person name="Klostermeier U.C."/>
            <person name="Beiko R.G."/>
            <person name="Rosenstiel P."/>
            <person name="Hippler M."/>
            <person name="Laroche J."/>
        </authorList>
    </citation>
    <scope>NUCLEOTIDE SEQUENCE [LARGE SCALE GENOMIC DNA]</scope>
    <source>
        <strain evidence="1 2">CCMP1005</strain>
    </source>
</reference>
<dbReference type="EMBL" id="AGNL01010772">
    <property type="protein sequence ID" value="EJK68855.1"/>
    <property type="molecule type" value="Genomic_DNA"/>
</dbReference>
<dbReference type="OrthoDB" id="5313at2759"/>
<accession>K0STX5</accession>
<organism evidence="1 2">
    <name type="scientific">Thalassiosira oceanica</name>
    <name type="common">Marine diatom</name>
    <dbReference type="NCBI Taxonomy" id="159749"/>
    <lineage>
        <taxon>Eukaryota</taxon>
        <taxon>Sar</taxon>
        <taxon>Stramenopiles</taxon>
        <taxon>Ochrophyta</taxon>
        <taxon>Bacillariophyta</taxon>
        <taxon>Coscinodiscophyceae</taxon>
        <taxon>Thalassiosirophycidae</taxon>
        <taxon>Thalassiosirales</taxon>
        <taxon>Thalassiosiraceae</taxon>
        <taxon>Thalassiosira</taxon>
    </lineage>
</organism>
<name>K0STX5_THAOC</name>